<accession>A0A9P8I639</accession>
<proteinExistence type="predicted"/>
<feature type="compositionally biased region" description="Basic residues" evidence="1">
    <location>
        <begin position="71"/>
        <end position="87"/>
    </location>
</feature>
<feature type="region of interest" description="Disordered" evidence="1">
    <location>
        <begin position="1"/>
        <end position="27"/>
    </location>
</feature>
<dbReference type="Proteomes" id="UP000698800">
    <property type="component" value="Unassembled WGS sequence"/>
</dbReference>
<evidence type="ECO:0000256" key="1">
    <source>
        <dbReference type="SAM" id="MobiDB-lite"/>
    </source>
</evidence>
<evidence type="ECO:0008006" key="4">
    <source>
        <dbReference type="Google" id="ProtNLM"/>
    </source>
</evidence>
<feature type="compositionally biased region" description="Low complexity" evidence="1">
    <location>
        <begin position="325"/>
        <end position="336"/>
    </location>
</feature>
<comment type="caution">
    <text evidence="2">The sequence shown here is derived from an EMBL/GenBank/DDBJ whole genome shotgun (WGS) entry which is preliminary data.</text>
</comment>
<dbReference type="OrthoDB" id="3946796at2759"/>
<reference evidence="2" key="1">
    <citation type="submission" date="2021-03" db="EMBL/GenBank/DDBJ databases">
        <title>Comparative genomics and phylogenomic investigation of the class Geoglossomycetes provide insights into ecological specialization and systematics.</title>
        <authorList>
            <person name="Melie T."/>
            <person name="Pirro S."/>
            <person name="Miller A.N."/>
            <person name="Quandt A."/>
        </authorList>
    </citation>
    <scope>NUCLEOTIDE SEQUENCE</scope>
    <source>
        <strain evidence="2">GBOQ0MN5Z8</strain>
    </source>
</reference>
<feature type="compositionally biased region" description="Polar residues" evidence="1">
    <location>
        <begin position="522"/>
        <end position="546"/>
    </location>
</feature>
<dbReference type="EMBL" id="JAGHQL010000026">
    <property type="protein sequence ID" value="KAH0543873.1"/>
    <property type="molecule type" value="Genomic_DNA"/>
</dbReference>
<sequence>MTRFTRSQRRNNAILEDEPTTGNENQAATESTVLATTAENRAPLGVIDVNEEAATVVAIGEMVTAGETTKGKAKGGKKGKGGRKGKKQPPIELVVETGKVDVVEDDEIVQESPASEEACRELLSGGEGSQKLPKLDSRPRTPPSRAVRETRKRLYRPDTPPKVQDSHVDMASEANGNEKEDSFVEKIISRTPGKHAAQLDESSKVRDMVHDGQACADDDENDSFVEKIIMRSPAKLITRIEDSVEAIDALEDAIEQIGEAIVEKSRTPKKGKKIVKADDKVNKGTKPPVAEPRTTRSSPRKQDRPAVEPKAVKAASTKKATESNPKSGTTKPTGKTIQERPTKKQPTVTAAGASNGSTSTASPTSPAAKRTISTKVTSMEAPTLKKRPVSVSFPPPPPPPARSTKPLTRPTFELPGEAISRKLKEQREERLKRALEEEQEKREFKAKPVRKSMAPVTVKGTASSRARESLMRGDANAAAATDKPGEPAGRRRSSSVGMASDVKRMSMVRPGEQLPVTKRIHLTNTSAARVISTSGSAISRKPSTSVHPGPASVKSTVTPADAAQQRFRGKEVFERDNKEKAERERIRREKEAAAKKAREEAAERGRQASREWAEKQKLKMKAAGAMGGAPSGAPTAIKA</sequence>
<organism evidence="2 3">
    <name type="scientific">Glutinoglossum americanum</name>
    <dbReference type="NCBI Taxonomy" id="1670608"/>
    <lineage>
        <taxon>Eukaryota</taxon>
        <taxon>Fungi</taxon>
        <taxon>Dikarya</taxon>
        <taxon>Ascomycota</taxon>
        <taxon>Pezizomycotina</taxon>
        <taxon>Geoglossomycetes</taxon>
        <taxon>Geoglossales</taxon>
        <taxon>Geoglossaceae</taxon>
        <taxon>Glutinoglossum</taxon>
    </lineage>
</organism>
<feature type="compositionally biased region" description="Basic and acidic residues" evidence="1">
    <location>
        <begin position="568"/>
        <end position="617"/>
    </location>
</feature>
<dbReference type="AlphaFoldDB" id="A0A9P8I639"/>
<feature type="region of interest" description="Disordered" evidence="1">
    <location>
        <begin position="260"/>
        <end position="639"/>
    </location>
</feature>
<feature type="compositionally biased region" description="Basic and acidic residues" evidence="1">
    <location>
        <begin position="300"/>
        <end position="311"/>
    </location>
</feature>
<protein>
    <recommendedName>
        <fullName evidence="4">Carboxylesterase family protein</fullName>
    </recommendedName>
</protein>
<keyword evidence="3" id="KW-1185">Reference proteome</keyword>
<feature type="compositionally biased region" description="Basic and acidic residues" evidence="1">
    <location>
        <begin position="419"/>
        <end position="446"/>
    </location>
</feature>
<feature type="region of interest" description="Disordered" evidence="1">
    <location>
        <begin position="64"/>
        <end position="182"/>
    </location>
</feature>
<feature type="compositionally biased region" description="Basic and acidic residues" evidence="1">
    <location>
        <begin position="164"/>
        <end position="182"/>
    </location>
</feature>
<evidence type="ECO:0000313" key="3">
    <source>
        <dbReference type="Proteomes" id="UP000698800"/>
    </source>
</evidence>
<name>A0A9P8I639_9PEZI</name>
<gene>
    <name evidence="2" type="ORF">FGG08_001912</name>
</gene>
<evidence type="ECO:0000313" key="2">
    <source>
        <dbReference type="EMBL" id="KAH0543873.1"/>
    </source>
</evidence>
<feature type="compositionally biased region" description="Low complexity" evidence="1">
    <location>
        <begin position="347"/>
        <end position="368"/>
    </location>
</feature>